<dbReference type="PROSITE" id="PS51767">
    <property type="entry name" value="PEPTIDASE_A1"/>
    <property type="match status" value="1"/>
</dbReference>
<dbReference type="Proteomes" id="UP001305414">
    <property type="component" value="Unassembled WGS sequence"/>
</dbReference>
<evidence type="ECO:0000313" key="10">
    <source>
        <dbReference type="Proteomes" id="UP001305414"/>
    </source>
</evidence>
<evidence type="ECO:0000256" key="6">
    <source>
        <dbReference type="RuleBase" id="RU000454"/>
    </source>
</evidence>
<dbReference type="PROSITE" id="PS00141">
    <property type="entry name" value="ASP_PROTEASE"/>
    <property type="match status" value="1"/>
</dbReference>
<feature type="chain" id="PRO_5042828713" description="Peptidase A1 domain-containing protein" evidence="7">
    <location>
        <begin position="21"/>
        <end position="410"/>
    </location>
</feature>
<keyword evidence="3 6" id="KW-0064">Aspartyl protease</keyword>
<dbReference type="PANTHER" id="PTHR47966:SF2">
    <property type="entry name" value="ASPERGILLOPEPSIN-1-RELATED"/>
    <property type="match status" value="1"/>
</dbReference>
<evidence type="ECO:0000256" key="4">
    <source>
        <dbReference type="ARBA" id="ARBA00022801"/>
    </source>
</evidence>
<feature type="active site" evidence="5">
    <location>
        <position position="112"/>
    </location>
</feature>
<comment type="similarity">
    <text evidence="1 6">Belongs to the peptidase A1 family.</text>
</comment>
<keyword evidence="10" id="KW-1185">Reference proteome</keyword>
<keyword evidence="7" id="KW-0732">Signal</keyword>
<dbReference type="GO" id="GO:0006508">
    <property type="term" value="P:proteolysis"/>
    <property type="evidence" value="ECO:0007669"/>
    <property type="project" value="UniProtKB-KW"/>
</dbReference>
<evidence type="ECO:0000256" key="5">
    <source>
        <dbReference type="PIRSR" id="PIRSR601461-1"/>
    </source>
</evidence>
<feature type="signal peptide" evidence="7">
    <location>
        <begin position="1"/>
        <end position="20"/>
    </location>
</feature>
<accession>A0AAN7UW34</accession>
<dbReference type="InterPro" id="IPR001461">
    <property type="entry name" value="Aspartic_peptidase_A1"/>
</dbReference>
<evidence type="ECO:0000256" key="2">
    <source>
        <dbReference type="ARBA" id="ARBA00022670"/>
    </source>
</evidence>
<evidence type="ECO:0000313" key="9">
    <source>
        <dbReference type="EMBL" id="KAK5634368.1"/>
    </source>
</evidence>
<name>A0AAN7UW34_9PEZI</name>
<dbReference type="EMBL" id="JAWHQM010000040">
    <property type="protein sequence ID" value="KAK5634368.1"/>
    <property type="molecule type" value="Genomic_DNA"/>
</dbReference>
<dbReference type="FunFam" id="2.40.70.10:FF:000024">
    <property type="entry name" value="Endothiapepsin"/>
    <property type="match status" value="1"/>
</dbReference>
<protein>
    <recommendedName>
        <fullName evidence="8">Peptidase A1 domain-containing protein</fullName>
    </recommendedName>
</protein>
<evidence type="ECO:0000256" key="7">
    <source>
        <dbReference type="SAM" id="SignalP"/>
    </source>
</evidence>
<sequence length="410" mass="43570">MVPQLSILALTAGLAALASASPMQPKTGSFSVSQVANVNFRAHGPAQLAKTLSKYGVSIPDGLARNIANLDAARISVRTSGSAKTTPEQYDIQYLTPVDIGSPPQTLNLDFDSGSSDLWVFSSKMPSNSVQGQTIYDPSKSKTAKEVKGASWNITYGDKSTSKGVVYRDTVTVGNVTVQAQGVEAATQVSDQFTRDASNDGLLGLAFSGLNTVQPQQELTWFDNAVKSLDHPVWTADLKYHKAGTYDFGVINKSKYAGKISYVNANSTTGFWMFGMSGYSVGNSTFKPSPFQGIADTGTTLALIPSPIVQDYYKAVSGAKVDPFQGGYVFPCSARLPNFVLGIGQTKITIPGKYINYAPIDKSGKTCFGGLQSDDGVGFSIIGDVALKAAFVVFDATPAQPRLGWAQKRL</sequence>
<dbReference type="PRINTS" id="PR00792">
    <property type="entry name" value="PEPSIN"/>
</dbReference>
<dbReference type="CDD" id="cd06097">
    <property type="entry name" value="Aspergillopepsin_like"/>
    <property type="match status" value="1"/>
</dbReference>
<dbReference type="InterPro" id="IPR021109">
    <property type="entry name" value="Peptidase_aspartic_dom_sf"/>
</dbReference>
<dbReference type="InterPro" id="IPR033121">
    <property type="entry name" value="PEPTIDASE_A1"/>
</dbReference>
<dbReference type="SUPFAM" id="SSF50630">
    <property type="entry name" value="Acid proteases"/>
    <property type="match status" value="1"/>
</dbReference>
<dbReference type="PANTHER" id="PTHR47966">
    <property type="entry name" value="BETA-SITE APP-CLEAVING ENZYME, ISOFORM A-RELATED"/>
    <property type="match status" value="1"/>
</dbReference>
<reference evidence="9 10" key="1">
    <citation type="submission" date="2023-10" db="EMBL/GenBank/DDBJ databases">
        <title>Draft genome sequence of Xylaria bambusicola isolate GMP-LS, the root and basal stem rot pathogen of sugarcane in Indonesia.</title>
        <authorList>
            <person name="Selvaraj P."/>
            <person name="Muralishankar V."/>
            <person name="Muruganantham S."/>
            <person name="Sp S."/>
            <person name="Haryani S."/>
            <person name="Lau K.J.X."/>
            <person name="Naqvi N.I."/>
        </authorList>
    </citation>
    <scope>NUCLEOTIDE SEQUENCE [LARGE SCALE GENOMIC DNA]</scope>
    <source>
        <strain evidence="9">GMP-LS</strain>
    </source>
</reference>
<dbReference type="AlphaFoldDB" id="A0AAN7UW34"/>
<evidence type="ECO:0000256" key="1">
    <source>
        <dbReference type="ARBA" id="ARBA00007447"/>
    </source>
</evidence>
<evidence type="ECO:0000259" key="8">
    <source>
        <dbReference type="PROSITE" id="PS51767"/>
    </source>
</evidence>
<feature type="domain" description="Peptidase A1" evidence="8">
    <location>
        <begin position="94"/>
        <end position="406"/>
    </location>
</feature>
<keyword evidence="4 6" id="KW-0378">Hydrolase</keyword>
<organism evidence="9 10">
    <name type="scientific">Xylaria bambusicola</name>
    <dbReference type="NCBI Taxonomy" id="326684"/>
    <lineage>
        <taxon>Eukaryota</taxon>
        <taxon>Fungi</taxon>
        <taxon>Dikarya</taxon>
        <taxon>Ascomycota</taxon>
        <taxon>Pezizomycotina</taxon>
        <taxon>Sordariomycetes</taxon>
        <taxon>Xylariomycetidae</taxon>
        <taxon>Xylariales</taxon>
        <taxon>Xylariaceae</taxon>
        <taxon>Xylaria</taxon>
    </lineage>
</organism>
<dbReference type="Pfam" id="PF00026">
    <property type="entry name" value="Asp"/>
    <property type="match status" value="1"/>
</dbReference>
<feature type="active site" evidence="5">
    <location>
        <position position="296"/>
    </location>
</feature>
<dbReference type="InterPro" id="IPR034163">
    <property type="entry name" value="Aspergillopepsin-like_cat_dom"/>
</dbReference>
<dbReference type="FunFam" id="2.40.70.10:FF:000026">
    <property type="entry name" value="Endothiapepsin"/>
    <property type="match status" value="1"/>
</dbReference>
<gene>
    <name evidence="9" type="ORF">RRF57_010082</name>
</gene>
<dbReference type="InterPro" id="IPR001969">
    <property type="entry name" value="Aspartic_peptidase_AS"/>
</dbReference>
<dbReference type="GO" id="GO:0004190">
    <property type="term" value="F:aspartic-type endopeptidase activity"/>
    <property type="evidence" value="ECO:0007669"/>
    <property type="project" value="UniProtKB-KW"/>
</dbReference>
<dbReference type="Gene3D" id="2.40.70.10">
    <property type="entry name" value="Acid Proteases"/>
    <property type="match status" value="2"/>
</dbReference>
<proteinExistence type="inferred from homology"/>
<evidence type="ECO:0000256" key="3">
    <source>
        <dbReference type="ARBA" id="ARBA00022750"/>
    </source>
</evidence>
<comment type="caution">
    <text evidence="9">The sequence shown here is derived from an EMBL/GenBank/DDBJ whole genome shotgun (WGS) entry which is preliminary data.</text>
</comment>
<keyword evidence="2 6" id="KW-0645">Protease</keyword>